<feature type="compositionally biased region" description="Low complexity" evidence="1">
    <location>
        <begin position="1"/>
        <end position="16"/>
    </location>
</feature>
<dbReference type="InterPro" id="IPR001173">
    <property type="entry name" value="Glyco_trans_2-like"/>
</dbReference>
<dbReference type="InterPro" id="IPR050256">
    <property type="entry name" value="Glycosyltransferase_2"/>
</dbReference>
<dbReference type="STRING" id="886293.Sinac_0637"/>
<protein>
    <submittedName>
        <fullName evidence="3">Glycosyl transferase</fullName>
    </submittedName>
</protein>
<evidence type="ECO:0000313" key="4">
    <source>
        <dbReference type="Proteomes" id="UP000010798"/>
    </source>
</evidence>
<dbReference type="HOGENOM" id="CLU_033536_7_1_0"/>
<accession>L0D734</accession>
<dbReference type="EMBL" id="CP003364">
    <property type="protein sequence ID" value="AGA25052.1"/>
    <property type="molecule type" value="Genomic_DNA"/>
</dbReference>
<feature type="region of interest" description="Disordered" evidence="1">
    <location>
        <begin position="1"/>
        <end position="26"/>
    </location>
</feature>
<dbReference type="Proteomes" id="UP000010798">
    <property type="component" value="Chromosome"/>
</dbReference>
<keyword evidence="3" id="KW-0808">Transferase</keyword>
<keyword evidence="4" id="KW-1185">Reference proteome</keyword>
<feature type="domain" description="Glycosyltransferase 2-like" evidence="2">
    <location>
        <begin position="61"/>
        <end position="222"/>
    </location>
</feature>
<dbReference type="KEGG" id="saci:Sinac_0637"/>
<dbReference type="InterPro" id="IPR029044">
    <property type="entry name" value="Nucleotide-diphossugar_trans"/>
</dbReference>
<dbReference type="PANTHER" id="PTHR48090">
    <property type="entry name" value="UNDECAPRENYL-PHOSPHATE 4-DEOXY-4-FORMAMIDO-L-ARABINOSE TRANSFERASE-RELATED"/>
    <property type="match status" value="1"/>
</dbReference>
<dbReference type="AlphaFoldDB" id="L0D734"/>
<dbReference type="eggNOG" id="COG1215">
    <property type="taxonomic scope" value="Bacteria"/>
</dbReference>
<evidence type="ECO:0000256" key="1">
    <source>
        <dbReference type="SAM" id="MobiDB-lite"/>
    </source>
</evidence>
<dbReference type="Pfam" id="PF00535">
    <property type="entry name" value="Glycos_transf_2"/>
    <property type="match status" value="1"/>
</dbReference>
<gene>
    <name evidence="3" type="ordered locus">Sinac_0637</name>
</gene>
<dbReference type="SUPFAM" id="SSF53448">
    <property type="entry name" value="Nucleotide-diphospho-sugar transferases"/>
    <property type="match status" value="1"/>
</dbReference>
<evidence type="ECO:0000259" key="2">
    <source>
        <dbReference type="Pfam" id="PF00535"/>
    </source>
</evidence>
<dbReference type="CDD" id="cd04179">
    <property type="entry name" value="DPM_DPG-synthase_like"/>
    <property type="match status" value="1"/>
</dbReference>
<proteinExistence type="predicted"/>
<dbReference type="Gene3D" id="3.90.550.10">
    <property type="entry name" value="Spore Coat Polysaccharide Biosynthesis Protein SpsA, Chain A"/>
    <property type="match status" value="1"/>
</dbReference>
<dbReference type="GO" id="GO:0016740">
    <property type="term" value="F:transferase activity"/>
    <property type="evidence" value="ECO:0007669"/>
    <property type="project" value="UniProtKB-KW"/>
</dbReference>
<reference evidence="3 4" key="1">
    <citation type="submission" date="2012-02" db="EMBL/GenBank/DDBJ databases">
        <title>Complete sequence of chromosome of Singulisphaera acidiphila DSM 18658.</title>
        <authorList>
            <consortium name="US DOE Joint Genome Institute (JGI-PGF)"/>
            <person name="Lucas S."/>
            <person name="Copeland A."/>
            <person name="Lapidus A."/>
            <person name="Glavina del Rio T."/>
            <person name="Dalin E."/>
            <person name="Tice H."/>
            <person name="Bruce D."/>
            <person name="Goodwin L."/>
            <person name="Pitluck S."/>
            <person name="Peters L."/>
            <person name="Ovchinnikova G."/>
            <person name="Chertkov O."/>
            <person name="Kyrpides N."/>
            <person name="Mavromatis K."/>
            <person name="Ivanova N."/>
            <person name="Brettin T."/>
            <person name="Detter J.C."/>
            <person name="Han C."/>
            <person name="Larimer F."/>
            <person name="Land M."/>
            <person name="Hauser L."/>
            <person name="Markowitz V."/>
            <person name="Cheng J.-F."/>
            <person name="Hugenholtz P."/>
            <person name="Woyke T."/>
            <person name="Wu D."/>
            <person name="Tindall B."/>
            <person name="Pomrenke H."/>
            <person name="Brambilla E."/>
            <person name="Klenk H.-P."/>
            <person name="Eisen J.A."/>
        </authorList>
    </citation>
    <scope>NUCLEOTIDE SEQUENCE [LARGE SCALE GENOMIC DNA]</scope>
    <source>
        <strain evidence="4">ATCC BAA-1392 / DSM 18658 / VKM B-2454 / MOB10</strain>
    </source>
</reference>
<evidence type="ECO:0000313" key="3">
    <source>
        <dbReference type="EMBL" id="AGA25052.1"/>
    </source>
</evidence>
<dbReference type="RefSeq" id="WP_015244235.1">
    <property type="nucleotide sequence ID" value="NC_019892.1"/>
</dbReference>
<organism evidence="3 4">
    <name type="scientific">Singulisphaera acidiphila (strain ATCC BAA-1392 / DSM 18658 / VKM B-2454 / MOB10)</name>
    <dbReference type="NCBI Taxonomy" id="886293"/>
    <lineage>
        <taxon>Bacteria</taxon>
        <taxon>Pseudomonadati</taxon>
        <taxon>Planctomycetota</taxon>
        <taxon>Planctomycetia</taxon>
        <taxon>Isosphaerales</taxon>
        <taxon>Isosphaeraceae</taxon>
        <taxon>Singulisphaera</taxon>
    </lineage>
</organism>
<name>L0D734_SINAD</name>
<feature type="compositionally biased region" description="Basic and acidic residues" evidence="1">
    <location>
        <begin position="17"/>
        <end position="26"/>
    </location>
</feature>
<sequence length="296" mass="33704">MSSTLPHTSSMSSSNSNDDHDQLAATPDDDHARREWLIHNLGEPVCRQLGIYRIPDDLVLSVVIPVFNEVHTLHEILRQVRAVPIAKQIILVDDCSTDGTTDLLRKWAETESDLTIVFHEKNRGKGAALRTGFTRATGQIVIVQDADLEYDPAQYPQLVQPIVEGKADVVYGSRFSGESHRVLYFWHTLGNKFLTFLSNMFTNLNLTDMEVCYKVFRREVIQGITLESNRFGFEPEVTAKVARFKVPAIENRPSRRCRIYEIPVSYNGRDYREGKKIGWKDGVQALYCIVRYALAD</sequence>
<dbReference type="PANTHER" id="PTHR48090:SF7">
    <property type="entry name" value="RFBJ PROTEIN"/>
    <property type="match status" value="1"/>
</dbReference>